<dbReference type="SMART" id="SM00729">
    <property type="entry name" value="Elp3"/>
    <property type="match status" value="1"/>
</dbReference>
<dbReference type="CDD" id="cd01335">
    <property type="entry name" value="Radical_SAM"/>
    <property type="match status" value="1"/>
</dbReference>
<dbReference type="PROSITE" id="PS51918">
    <property type="entry name" value="RADICAL_SAM"/>
    <property type="match status" value="1"/>
</dbReference>
<dbReference type="AlphaFoldDB" id="H2C1L3"/>
<dbReference type="STRING" id="671065.MetMK1DRAFT_00006360"/>
<evidence type="ECO:0000256" key="1">
    <source>
        <dbReference type="ARBA" id="ARBA00022691"/>
    </source>
</evidence>
<protein>
    <submittedName>
        <fullName evidence="6">Biotin synthetase-like uncharacterized protein</fullName>
    </submittedName>
</protein>
<evidence type="ECO:0000313" key="6">
    <source>
        <dbReference type="EMBL" id="EHP70134.1"/>
    </source>
</evidence>
<proteinExistence type="predicted"/>
<accession>H2C1L3</accession>
<dbReference type="RefSeq" id="WP_009070579.1">
    <property type="nucleotide sequence ID" value="NZ_JH597761.1"/>
</dbReference>
<evidence type="ECO:0000256" key="2">
    <source>
        <dbReference type="ARBA" id="ARBA00022723"/>
    </source>
</evidence>
<sequence>MKPLFLYAPNLKRYETDYMDSRKGWKAVSVTGTSCAFNCKHCGRRILEGMSDGSTPQRLEEILRDAVRDGDRGVILSGGSTSRGEVPVWRFSQVVRKYSDRLTVIAHTGVVRSLEVAKKFAESGVKVGLLDMVGDDEIIREVLGQPFTVEDYLNSFKFLKQAGLKVVPHVVVGLSKRGSEAEAVLMLKEVSPDALIVVAMMPLTGEYKLVREPSPQEIIQVLKLARDEYPGIPIMLGCARPRGNLYLPVEKFAVDYGVDGIAFPEEETVDYAKGRRELRFSSACCANVVHDFISSQVSVS</sequence>
<dbReference type="InterPro" id="IPR058240">
    <property type="entry name" value="rSAM_sf"/>
</dbReference>
<dbReference type="eggNOG" id="arCOG05825">
    <property type="taxonomic scope" value="Archaea"/>
</dbReference>
<dbReference type="SUPFAM" id="SSF102114">
    <property type="entry name" value="Radical SAM enzymes"/>
    <property type="match status" value="1"/>
</dbReference>
<dbReference type="InterPro" id="IPR013785">
    <property type="entry name" value="Aldolase_TIM"/>
</dbReference>
<evidence type="ECO:0000259" key="5">
    <source>
        <dbReference type="PROSITE" id="PS51918"/>
    </source>
</evidence>
<gene>
    <name evidence="6" type="ORF">MetMK1DRAFT_00006360</name>
</gene>
<keyword evidence="3" id="KW-0408">Iron</keyword>
<dbReference type="EMBL" id="JH597761">
    <property type="protein sequence ID" value="EHP70134.1"/>
    <property type="molecule type" value="Genomic_DNA"/>
</dbReference>
<dbReference type="Proteomes" id="UP000003980">
    <property type="component" value="Unassembled WGS sequence"/>
</dbReference>
<keyword evidence="7" id="KW-1185">Reference proteome</keyword>
<dbReference type="InterPro" id="IPR007197">
    <property type="entry name" value="rSAM"/>
</dbReference>
<keyword evidence="1" id="KW-0949">S-adenosyl-L-methionine</keyword>
<dbReference type="Gene3D" id="3.20.20.70">
    <property type="entry name" value="Aldolase class I"/>
    <property type="match status" value="1"/>
</dbReference>
<dbReference type="GO" id="GO:0046872">
    <property type="term" value="F:metal ion binding"/>
    <property type="evidence" value="ECO:0007669"/>
    <property type="project" value="UniProtKB-KW"/>
</dbReference>
<dbReference type="PANTHER" id="PTHR43288:SF2">
    <property type="entry name" value="RADICAL SAM CORE DOMAIN-CONTAINING PROTEIN"/>
    <property type="match status" value="1"/>
</dbReference>
<dbReference type="PANTHER" id="PTHR43288">
    <property type="entry name" value="BIOTIN SYNTHASE-RELATED PROTEIN, RADICAL SAM SUPERFAMILY"/>
    <property type="match status" value="1"/>
</dbReference>
<evidence type="ECO:0000256" key="3">
    <source>
        <dbReference type="ARBA" id="ARBA00023004"/>
    </source>
</evidence>
<evidence type="ECO:0000313" key="7">
    <source>
        <dbReference type="Proteomes" id="UP000003980"/>
    </source>
</evidence>
<organism evidence="6 7">
    <name type="scientific">Metallosphaera yellowstonensis MK1</name>
    <dbReference type="NCBI Taxonomy" id="671065"/>
    <lineage>
        <taxon>Archaea</taxon>
        <taxon>Thermoproteota</taxon>
        <taxon>Thermoprotei</taxon>
        <taxon>Sulfolobales</taxon>
        <taxon>Sulfolobaceae</taxon>
        <taxon>Metallosphaera</taxon>
    </lineage>
</organism>
<dbReference type="SFLD" id="SFLDG01113">
    <property type="entry name" value="Uncharacterised_Radical_SAM_Su"/>
    <property type="match status" value="1"/>
</dbReference>
<evidence type="ECO:0000256" key="4">
    <source>
        <dbReference type="ARBA" id="ARBA00023014"/>
    </source>
</evidence>
<reference evidence="6 7" key="1">
    <citation type="submission" date="2012-01" db="EMBL/GenBank/DDBJ databases">
        <title>Improved High-Quality Draft sequence of Metallosphaera yellowstonensis MK1.</title>
        <authorList>
            <consortium name="US DOE Joint Genome Institute"/>
            <person name="Lucas S."/>
            <person name="Han J."/>
            <person name="Cheng J.-F."/>
            <person name="Goodwin L."/>
            <person name="Pitluck S."/>
            <person name="Peters L."/>
            <person name="Teshima H."/>
            <person name="Detter J.C."/>
            <person name="Han C."/>
            <person name="Tapia R."/>
            <person name="Land M."/>
            <person name="Hauser L."/>
            <person name="Kyrpides N."/>
            <person name="Kozubal M."/>
            <person name="Macur R.E."/>
            <person name="Jay Z."/>
            <person name="Inskeep W."/>
            <person name="Woyke T."/>
        </authorList>
    </citation>
    <scope>NUCLEOTIDE SEQUENCE [LARGE SCALE GENOMIC DNA]</scope>
    <source>
        <strain evidence="6 7">MK1</strain>
    </source>
</reference>
<dbReference type="GO" id="GO:0051536">
    <property type="term" value="F:iron-sulfur cluster binding"/>
    <property type="evidence" value="ECO:0007669"/>
    <property type="project" value="UniProtKB-KW"/>
</dbReference>
<keyword evidence="4" id="KW-0411">Iron-sulfur</keyword>
<dbReference type="OrthoDB" id="35347at2157"/>
<dbReference type="GO" id="GO:0003824">
    <property type="term" value="F:catalytic activity"/>
    <property type="evidence" value="ECO:0007669"/>
    <property type="project" value="InterPro"/>
</dbReference>
<feature type="domain" description="Radical SAM core" evidence="5">
    <location>
        <begin position="20"/>
        <end position="239"/>
    </location>
</feature>
<dbReference type="Pfam" id="PF04055">
    <property type="entry name" value="Radical_SAM"/>
    <property type="match status" value="1"/>
</dbReference>
<dbReference type="HOGENOM" id="CLU_067819_0_0_2"/>
<keyword evidence="2" id="KW-0479">Metal-binding</keyword>
<name>H2C1L3_9CREN</name>
<dbReference type="SFLD" id="SFLDS00029">
    <property type="entry name" value="Radical_SAM"/>
    <property type="match status" value="1"/>
</dbReference>
<dbReference type="InterPro" id="IPR006638">
    <property type="entry name" value="Elp3/MiaA/NifB-like_rSAM"/>
</dbReference>